<dbReference type="InterPro" id="IPR001789">
    <property type="entry name" value="Sig_transdc_resp-reg_receiver"/>
</dbReference>
<dbReference type="GO" id="GO:0032993">
    <property type="term" value="C:protein-DNA complex"/>
    <property type="evidence" value="ECO:0007669"/>
    <property type="project" value="TreeGrafter"/>
</dbReference>
<evidence type="ECO:0000259" key="9">
    <source>
        <dbReference type="PROSITE" id="PS51755"/>
    </source>
</evidence>
<feature type="domain" description="Response regulatory" evidence="8">
    <location>
        <begin position="3"/>
        <end position="116"/>
    </location>
</feature>
<evidence type="ECO:0000313" key="11">
    <source>
        <dbReference type="Proteomes" id="UP000000263"/>
    </source>
</evidence>
<organism evidence="10 11">
    <name type="scientific">Roseiflexus castenholzii (strain DSM 13941 / HLO8)</name>
    <dbReference type="NCBI Taxonomy" id="383372"/>
    <lineage>
        <taxon>Bacteria</taxon>
        <taxon>Bacillati</taxon>
        <taxon>Chloroflexota</taxon>
        <taxon>Chloroflexia</taxon>
        <taxon>Chloroflexales</taxon>
        <taxon>Roseiflexineae</taxon>
        <taxon>Roseiflexaceae</taxon>
        <taxon>Roseiflexus</taxon>
    </lineage>
</organism>
<feature type="modified residue" description="4-aspartylphosphate" evidence="6">
    <location>
        <position position="52"/>
    </location>
</feature>
<accession>A7NHX6</accession>
<evidence type="ECO:0000256" key="5">
    <source>
        <dbReference type="ARBA" id="ARBA00023163"/>
    </source>
</evidence>
<dbReference type="HOGENOM" id="CLU_000445_30_4_0"/>
<keyword evidence="11" id="KW-1185">Reference proteome</keyword>
<dbReference type="OrthoDB" id="9792810at2"/>
<dbReference type="FunFam" id="1.10.10.10:FF:000018">
    <property type="entry name" value="DNA-binding response regulator ResD"/>
    <property type="match status" value="1"/>
</dbReference>
<dbReference type="KEGG" id="rca:Rcas_0960"/>
<proteinExistence type="predicted"/>
<sequence length="236" mass="26531">MSTILVVDDEPALRDMLRLYLEQEGFHVVEAGDGRRALYVARVEKPDLVILDLMMPEMGGYEFLRAFAKESRTPVIVLTAKIEDTDKILGLELGADDYVTKPFNVRELIARIRAVLRRTQQAPLEPDVLRAADIVLDRTGRTVRVGGRYIDLTPSEFAILATLMAAPGQVFSRLDLLDRVSGDAFEGSERTIDVHIRNLRAKIEDDPRNPRYIETVYGMGYRFALPRTPDPSKTGA</sequence>
<feature type="domain" description="OmpR/PhoB-type" evidence="9">
    <location>
        <begin position="126"/>
        <end position="225"/>
    </location>
</feature>
<dbReference type="SMART" id="SM00448">
    <property type="entry name" value="REC"/>
    <property type="match status" value="1"/>
</dbReference>
<dbReference type="GO" id="GO:0000156">
    <property type="term" value="F:phosphorelay response regulator activity"/>
    <property type="evidence" value="ECO:0007669"/>
    <property type="project" value="TreeGrafter"/>
</dbReference>
<dbReference type="PANTHER" id="PTHR48111">
    <property type="entry name" value="REGULATOR OF RPOS"/>
    <property type="match status" value="1"/>
</dbReference>
<name>A7NHX6_ROSCS</name>
<dbReference type="Gene3D" id="6.10.250.690">
    <property type="match status" value="1"/>
</dbReference>
<dbReference type="SUPFAM" id="SSF52172">
    <property type="entry name" value="CheY-like"/>
    <property type="match status" value="1"/>
</dbReference>
<dbReference type="SMART" id="SM00862">
    <property type="entry name" value="Trans_reg_C"/>
    <property type="match status" value="1"/>
</dbReference>
<dbReference type="Pfam" id="PF00486">
    <property type="entry name" value="Trans_reg_C"/>
    <property type="match status" value="1"/>
</dbReference>
<dbReference type="InterPro" id="IPR011006">
    <property type="entry name" value="CheY-like_superfamily"/>
</dbReference>
<dbReference type="GO" id="GO:0000976">
    <property type="term" value="F:transcription cis-regulatory region binding"/>
    <property type="evidence" value="ECO:0007669"/>
    <property type="project" value="TreeGrafter"/>
</dbReference>
<dbReference type="InterPro" id="IPR001867">
    <property type="entry name" value="OmpR/PhoB-type_DNA-bd"/>
</dbReference>
<dbReference type="CDD" id="cd00383">
    <property type="entry name" value="trans_reg_C"/>
    <property type="match status" value="1"/>
</dbReference>
<evidence type="ECO:0000256" key="1">
    <source>
        <dbReference type="ARBA" id="ARBA00022553"/>
    </source>
</evidence>
<dbReference type="InterPro" id="IPR036388">
    <property type="entry name" value="WH-like_DNA-bd_sf"/>
</dbReference>
<dbReference type="Gene3D" id="3.40.50.2300">
    <property type="match status" value="1"/>
</dbReference>
<evidence type="ECO:0000256" key="3">
    <source>
        <dbReference type="ARBA" id="ARBA00023015"/>
    </source>
</evidence>
<dbReference type="AlphaFoldDB" id="A7NHX6"/>
<gene>
    <name evidence="10" type="ordered locus">Rcas_0960</name>
</gene>
<dbReference type="PANTHER" id="PTHR48111:SF4">
    <property type="entry name" value="DNA-BINDING DUAL TRANSCRIPTIONAL REGULATOR OMPR"/>
    <property type="match status" value="1"/>
</dbReference>
<dbReference type="STRING" id="383372.Rcas_0960"/>
<dbReference type="SUPFAM" id="SSF46894">
    <property type="entry name" value="C-terminal effector domain of the bipartite response regulators"/>
    <property type="match status" value="1"/>
</dbReference>
<evidence type="ECO:0000259" key="8">
    <source>
        <dbReference type="PROSITE" id="PS50110"/>
    </source>
</evidence>
<keyword evidence="1 6" id="KW-0597">Phosphoprotein</keyword>
<evidence type="ECO:0000313" key="10">
    <source>
        <dbReference type="EMBL" id="ABU57073.1"/>
    </source>
</evidence>
<evidence type="ECO:0000256" key="4">
    <source>
        <dbReference type="ARBA" id="ARBA00023125"/>
    </source>
</evidence>
<dbReference type="Proteomes" id="UP000000263">
    <property type="component" value="Chromosome"/>
</dbReference>
<dbReference type="GO" id="GO:0006355">
    <property type="term" value="P:regulation of DNA-templated transcription"/>
    <property type="evidence" value="ECO:0007669"/>
    <property type="project" value="InterPro"/>
</dbReference>
<dbReference type="PROSITE" id="PS50110">
    <property type="entry name" value="RESPONSE_REGULATORY"/>
    <property type="match status" value="1"/>
</dbReference>
<dbReference type="EMBL" id="CP000804">
    <property type="protein sequence ID" value="ABU57073.1"/>
    <property type="molecule type" value="Genomic_DNA"/>
</dbReference>
<evidence type="ECO:0000256" key="2">
    <source>
        <dbReference type="ARBA" id="ARBA00023012"/>
    </source>
</evidence>
<dbReference type="InterPro" id="IPR039420">
    <property type="entry name" value="WalR-like"/>
</dbReference>
<dbReference type="Gene3D" id="1.10.10.10">
    <property type="entry name" value="Winged helix-like DNA-binding domain superfamily/Winged helix DNA-binding domain"/>
    <property type="match status" value="1"/>
</dbReference>
<protein>
    <submittedName>
        <fullName evidence="10">Two component transcriptional regulator, winged helix family</fullName>
    </submittedName>
</protein>
<evidence type="ECO:0000256" key="7">
    <source>
        <dbReference type="PROSITE-ProRule" id="PRU01091"/>
    </source>
</evidence>
<reference evidence="10 11" key="1">
    <citation type="submission" date="2007-08" db="EMBL/GenBank/DDBJ databases">
        <title>Complete sequence of Roseiflexus castenholzii DSM 13941.</title>
        <authorList>
            <consortium name="US DOE Joint Genome Institute"/>
            <person name="Copeland A."/>
            <person name="Lucas S."/>
            <person name="Lapidus A."/>
            <person name="Barry K."/>
            <person name="Glavina del Rio T."/>
            <person name="Dalin E."/>
            <person name="Tice H."/>
            <person name="Pitluck S."/>
            <person name="Thompson L.S."/>
            <person name="Brettin T."/>
            <person name="Bruce D."/>
            <person name="Detter J.C."/>
            <person name="Han C."/>
            <person name="Tapia R."/>
            <person name="Schmutz J."/>
            <person name="Larimer F."/>
            <person name="Land M."/>
            <person name="Hauser L."/>
            <person name="Kyrpides N."/>
            <person name="Mikhailova N."/>
            <person name="Bryant D.A."/>
            <person name="Hanada S."/>
            <person name="Tsukatani Y."/>
            <person name="Richardson P."/>
        </authorList>
    </citation>
    <scope>NUCLEOTIDE SEQUENCE [LARGE SCALE GENOMIC DNA]</scope>
    <source>
        <strain evidence="11">DSM 13941 / HLO8</strain>
    </source>
</reference>
<dbReference type="PROSITE" id="PS51755">
    <property type="entry name" value="OMPR_PHOB"/>
    <property type="match status" value="1"/>
</dbReference>
<keyword evidence="5" id="KW-0804">Transcription</keyword>
<dbReference type="GO" id="GO:0005829">
    <property type="term" value="C:cytosol"/>
    <property type="evidence" value="ECO:0007669"/>
    <property type="project" value="TreeGrafter"/>
</dbReference>
<evidence type="ECO:0000256" key="6">
    <source>
        <dbReference type="PROSITE-ProRule" id="PRU00169"/>
    </source>
</evidence>
<dbReference type="RefSeq" id="WP_012119503.1">
    <property type="nucleotide sequence ID" value="NC_009767.1"/>
</dbReference>
<keyword evidence="2" id="KW-0902">Two-component regulatory system</keyword>
<keyword evidence="4 7" id="KW-0238">DNA-binding</keyword>
<dbReference type="FunFam" id="3.40.50.2300:FF:000001">
    <property type="entry name" value="DNA-binding response regulator PhoB"/>
    <property type="match status" value="1"/>
</dbReference>
<dbReference type="Pfam" id="PF00072">
    <property type="entry name" value="Response_reg"/>
    <property type="match status" value="1"/>
</dbReference>
<dbReference type="InterPro" id="IPR016032">
    <property type="entry name" value="Sig_transdc_resp-reg_C-effctor"/>
</dbReference>
<dbReference type="eggNOG" id="COG0745">
    <property type="taxonomic scope" value="Bacteria"/>
</dbReference>
<keyword evidence="3" id="KW-0805">Transcription regulation</keyword>
<feature type="DNA-binding region" description="OmpR/PhoB-type" evidence="7">
    <location>
        <begin position="126"/>
        <end position="225"/>
    </location>
</feature>